<dbReference type="OrthoDB" id="5294470at2"/>
<dbReference type="Pfam" id="PF09831">
    <property type="entry name" value="DUF2058"/>
    <property type="match status" value="1"/>
</dbReference>
<reference evidence="2 3" key="1">
    <citation type="submission" date="2017-01" db="EMBL/GenBank/DDBJ databases">
        <title>Draft sequence of Acidihalobacter ferrooxidans strain DSM 14175 (strain V8).</title>
        <authorList>
            <person name="Khaleque H.N."/>
            <person name="Ramsay J.P."/>
            <person name="Murphy R.J.T."/>
            <person name="Kaksonen A.H."/>
            <person name="Boxall N.J."/>
            <person name="Watkin E.L.J."/>
        </authorList>
    </citation>
    <scope>NUCLEOTIDE SEQUENCE [LARGE SCALE GENOMIC DNA]</scope>
    <source>
        <strain evidence="2 3">V8</strain>
    </source>
</reference>
<evidence type="ECO:0000313" key="2">
    <source>
        <dbReference type="EMBL" id="APZ44152.1"/>
    </source>
</evidence>
<feature type="compositionally biased region" description="Basic and acidic residues" evidence="1">
    <location>
        <begin position="19"/>
        <end position="34"/>
    </location>
</feature>
<sequence>MSNDLRDQLLKAGLVTEAQVKKAETPRPPRESAKARQPAPTRARKAKPQQLADGRANKGRRKPAQVAQTPSPTPHLDKAQREAVRVFLRERRRNVADAPLPYNFLDGSAVKKLWVTAEQHTALGAGTLLIVARNDRHYLIGDEDVQKLLELDPRANIIRAQASATVDEDPAYRDHPIPDDLMW</sequence>
<accession>A0A1P8UK52</accession>
<dbReference type="STRING" id="1765967.BW247_14495"/>
<keyword evidence="3" id="KW-1185">Reference proteome</keyword>
<dbReference type="Proteomes" id="UP000243807">
    <property type="component" value="Chromosome"/>
</dbReference>
<dbReference type="KEGG" id="afy:BW247_14495"/>
<evidence type="ECO:0008006" key="4">
    <source>
        <dbReference type="Google" id="ProtNLM"/>
    </source>
</evidence>
<evidence type="ECO:0000256" key="1">
    <source>
        <dbReference type="SAM" id="MobiDB-lite"/>
    </source>
</evidence>
<name>A0A1P8UK52_9GAMM</name>
<dbReference type="AlphaFoldDB" id="A0A1P8UK52"/>
<feature type="region of interest" description="Disordered" evidence="1">
    <location>
        <begin position="1"/>
        <end position="80"/>
    </location>
</feature>
<organism evidence="2 3">
    <name type="scientific">Acidihalobacter ferrooxydans</name>
    <dbReference type="NCBI Taxonomy" id="1765967"/>
    <lineage>
        <taxon>Bacteria</taxon>
        <taxon>Pseudomonadati</taxon>
        <taxon>Pseudomonadota</taxon>
        <taxon>Gammaproteobacteria</taxon>
        <taxon>Chromatiales</taxon>
        <taxon>Ectothiorhodospiraceae</taxon>
        <taxon>Acidihalobacter</taxon>
    </lineage>
</organism>
<proteinExistence type="predicted"/>
<dbReference type="RefSeq" id="WP_076837775.1">
    <property type="nucleotide sequence ID" value="NZ_CP019434.1"/>
</dbReference>
<gene>
    <name evidence="2" type="ORF">BW247_14495</name>
</gene>
<dbReference type="InterPro" id="IPR018636">
    <property type="entry name" value="DUF2058"/>
</dbReference>
<dbReference type="EMBL" id="CP019434">
    <property type="protein sequence ID" value="APZ44152.1"/>
    <property type="molecule type" value="Genomic_DNA"/>
</dbReference>
<evidence type="ECO:0000313" key="3">
    <source>
        <dbReference type="Proteomes" id="UP000243807"/>
    </source>
</evidence>
<protein>
    <recommendedName>
        <fullName evidence="4">Nucleoprotein/polynucleotide-associated enzyme</fullName>
    </recommendedName>
</protein>